<evidence type="ECO:0000256" key="1">
    <source>
        <dbReference type="SAM" id="Phobius"/>
    </source>
</evidence>
<keyword evidence="1" id="KW-0812">Transmembrane</keyword>
<evidence type="ECO:0000313" key="3">
    <source>
        <dbReference type="Proteomes" id="UP000678545"/>
    </source>
</evidence>
<dbReference type="AlphaFoldDB" id="A0A941E1Q9"/>
<sequence>MTRAHFQSRQWMTVLWILLPMSTLAVALFGIGADKGQSAHTFWNVLGIMLVVNLIVLSMFAHLSIVLNARGLYWRFGVLPWPRWELAGAEIAFAEVCQSKWYEGKGIRLTAEGMLYNAAGNGAVRVHKKDGKSFRLGCNNPQQLSTQINILCGAPTASAK</sequence>
<protein>
    <submittedName>
        <fullName evidence="2">Uncharacterized protein</fullName>
    </submittedName>
</protein>
<comment type="caution">
    <text evidence="2">The sequence shown here is derived from an EMBL/GenBank/DDBJ whole genome shotgun (WGS) entry which is preliminary data.</text>
</comment>
<keyword evidence="1" id="KW-0472">Membrane</keyword>
<name>A0A941E1Q9_9BURK</name>
<evidence type="ECO:0000313" key="2">
    <source>
        <dbReference type="EMBL" id="MBR7800765.1"/>
    </source>
</evidence>
<dbReference type="Proteomes" id="UP000678545">
    <property type="component" value="Unassembled WGS sequence"/>
</dbReference>
<feature type="transmembrane region" description="Helical" evidence="1">
    <location>
        <begin position="12"/>
        <end position="33"/>
    </location>
</feature>
<organism evidence="2 3">
    <name type="scientific">Undibacterium fentianense</name>
    <dbReference type="NCBI Taxonomy" id="2828728"/>
    <lineage>
        <taxon>Bacteria</taxon>
        <taxon>Pseudomonadati</taxon>
        <taxon>Pseudomonadota</taxon>
        <taxon>Betaproteobacteria</taxon>
        <taxon>Burkholderiales</taxon>
        <taxon>Oxalobacteraceae</taxon>
        <taxon>Undibacterium</taxon>
    </lineage>
</organism>
<dbReference type="RefSeq" id="WP_212675904.1">
    <property type="nucleotide sequence ID" value="NZ_JAGSPJ010000005.1"/>
</dbReference>
<keyword evidence="1" id="KW-1133">Transmembrane helix</keyword>
<keyword evidence="3" id="KW-1185">Reference proteome</keyword>
<reference evidence="2" key="1">
    <citation type="submission" date="2021-04" db="EMBL/GenBank/DDBJ databases">
        <title>novel species isolated from subtropical streams in China.</title>
        <authorList>
            <person name="Lu H."/>
        </authorList>
    </citation>
    <scope>NUCLEOTIDE SEQUENCE</scope>
    <source>
        <strain evidence="2">FT137W</strain>
    </source>
</reference>
<dbReference type="EMBL" id="JAGSPJ010000005">
    <property type="protein sequence ID" value="MBR7800765.1"/>
    <property type="molecule type" value="Genomic_DNA"/>
</dbReference>
<accession>A0A941E1Q9</accession>
<gene>
    <name evidence="2" type="ORF">KDM90_12215</name>
</gene>
<feature type="transmembrane region" description="Helical" evidence="1">
    <location>
        <begin position="45"/>
        <end position="67"/>
    </location>
</feature>
<proteinExistence type="predicted"/>